<feature type="compositionally biased region" description="Low complexity" evidence="1">
    <location>
        <begin position="152"/>
        <end position="171"/>
    </location>
</feature>
<dbReference type="AlphaFoldDB" id="A0A167RLE7"/>
<keyword evidence="3" id="KW-1185">Reference proteome</keyword>
<organism evidence="2 3">
    <name type="scientific">Cordyceps fumosorosea (strain ARSEF 2679)</name>
    <name type="common">Isaria fumosorosea</name>
    <dbReference type="NCBI Taxonomy" id="1081104"/>
    <lineage>
        <taxon>Eukaryota</taxon>
        <taxon>Fungi</taxon>
        <taxon>Dikarya</taxon>
        <taxon>Ascomycota</taxon>
        <taxon>Pezizomycotina</taxon>
        <taxon>Sordariomycetes</taxon>
        <taxon>Hypocreomycetidae</taxon>
        <taxon>Hypocreales</taxon>
        <taxon>Cordycipitaceae</taxon>
        <taxon>Cordyceps</taxon>
    </lineage>
</organism>
<reference evidence="2 3" key="1">
    <citation type="journal article" date="2016" name="Genome Biol. Evol.">
        <title>Divergent and convergent evolution of fungal pathogenicity.</title>
        <authorList>
            <person name="Shang Y."/>
            <person name="Xiao G."/>
            <person name="Zheng P."/>
            <person name="Cen K."/>
            <person name="Zhan S."/>
            <person name="Wang C."/>
        </authorList>
    </citation>
    <scope>NUCLEOTIDE SEQUENCE [LARGE SCALE GENOMIC DNA]</scope>
    <source>
        <strain evidence="2 3">ARSEF 2679</strain>
    </source>
</reference>
<dbReference type="PANTHER" id="PTHR34883">
    <property type="entry name" value="SERINE-RICH PROTEIN, PUTATIVE-RELATED-RELATED"/>
    <property type="match status" value="1"/>
</dbReference>
<evidence type="ECO:0000313" key="3">
    <source>
        <dbReference type="Proteomes" id="UP000076744"/>
    </source>
</evidence>
<dbReference type="OrthoDB" id="2331100at2759"/>
<dbReference type="RefSeq" id="XP_018702584.1">
    <property type="nucleotide sequence ID" value="XM_018850096.1"/>
</dbReference>
<dbReference type="InterPro" id="IPR008972">
    <property type="entry name" value="Cupredoxin"/>
</dbReference>
<feature type="region of interest" description="Disordered" evidence="1">
    <location>
        <begin position="145"/>
        <end position="171"/>
    </location>
</feature>
<dbReference type="InterPro" id="IPR052953">
    <property type="entry name" value="Ser-rich/MCO-related"/>
</dbReference>
<dbReference type="SUPFAM" id="SSF49503">
    <property type="entry name" value="Cupredoxins"/>
    <property type="match status" value="1"/>
</dbReference>
<sequence length="202" mass="20345">MRSNIALLAATAAAAQAKMIRVDVGMDGLTFSPDVITAAKGDMLSFHFYPQRHSVVLGTKDKPCEPATEELFYSGFMPTTEGEAASTFMVTVNSTDPMYLYCSSAKHCQGGMVAIVNGDKDALDTYKTAAAKATDNVSPNSVTGGTIMSNNGAGMSTGGTKTSAGGTGASASSTSKPGAAAGFKASMAGVLVAAGGVAAMML</sequence>
<dbReference type="STRING" id="1081104.A0A167RLE7"/>
<dbReference type="EMBL" id="AZHB01000017">
    <property type="protein sequence ID" value="OAA58709.1"/>
    <property type="molecule type" value="Genomic_DNA"/>
</dbReference>
<evidence type="ECO:0000313" key="2">
    <source>
        <dbReference type="EMBL" id="OAA58709.1"/>
    </source>
</evidence>
<protein>
    <submittedName>
        <fullName evidence="2">Extracellular serine-rich protein</fullName>
    </submittedName>
</protein>
<evidence type="ECO:0000256" key="1">
    <source>
        <dbReference type="SAM" id="MobiDB-lite"/>
    </source>
</evidence>
<dbReference type="Proteomes" id="UP000076744">
    <property type="component" value="Unassembled WGS sequence"/>
</dbReference>
<name>A0A167RLE7_CORFA</name>
<accession>A0A167RLE7</accession>
<comment type="caution">
    <text evidence="2">The sequence shown here is derived from an EMBL/GenBank/DDBJ whole genome shotgun (WGS) entry which is preliminary data.</text>
</comment>
<gene>
    <name evidence="2" type="ORF">ISF_06492</name>
</gene>
<dbReference type="CDD" id="cd00920">
    <property type="entry name" value="Cupredoxin"/>
    <property type="match status" value="1"/>
</dbReference>
<dbReference type="PANTHER" id="PTHR34883:SF17">
    <property type="entry name" value="CUPREDOXIN"/>
    <property type="match status" value="1"/>
</dbReference>
<dbReference type="GeneID" id="30022784"/>
<proteinExistence type="predicted"/>
<dbReference type="Gene3D" id="2.60.40.420">
    <property type="entry name" value="Cupredoxins - blue copper proteins"/>
    <property type="match status" value="1"/>
</dbReference>